<evidence type="ECO:0000313" key="1">
    <source>
        <dbReference type="EMBL" id="SEV98311.1"/>
    </source>
</evidence>
<gene>
    <name evidence="1" type="ORF">SAMN05216285_1517</name>
</gene>
<evidence type="ECO:0000313" key="2">
    <source>
        <dbReference type="Proteomes" id="UP000183275"/>
    </source>
</evidence>
<sequence length="39" mass="4811">MMETTLGVSKETRNRLRRLKGFERTYDELLQEMLEEYDE</sequence>
<dbReference type="STRING" id="1202768.SAMN05216285_1517"/>
<organism evidence="1 2">
    <name type="scientific">Natrinema salifodinae</name>
    <dbReference type="NCBI Taxonomy" id="1202768"/>
    <lineage>
        <taxon>Archaea</taxon>
        <taxon>Methanobacteriati</taxon>
        <taxon>Methanobacteriota</taxon>
        <taxon>Stenosarchaea group</taxon>
        <taxon>Halobacteria</taxon>
        <taxon>Halobacteriales</taxon>
        <taxon>Natrialbaceae</taxon>
        <taxon>Natrinema</taxon>
    </lineage>
</organism>
<dbReference type="Proteomes" id="UP000183275">
    <property type="component" value="Unassembled WGS sequence"/>
</dbReference>
<keyword evidence="2" id="KW-1185">Reference proteome</keyword>
<protein>
    <submittedName>
        <fullName evidence="1">Uncharacterized protein</fullName>
    </submittedName>
</protein>
<dbReference type="AlphaFoldDB" id="A0A1I0NBG5"/>
<name>A0A1I0NBG5_9EURY</name>
<accession>A0A1I0NBG5</accession>
<dbReference type="EMBL" id="FOIS01000002">
    <property type="protein sequence ID" value="SEV98311.1"/>
    <property type="molecule type" value="Genomic_DNA"/>
</dbReference>
<reference evidence="2" key="1">
    <citation type="submission" date="2016-10" db="EMBL/GenBank/DDBJ databases">
        <authorList>
            <person name="Varghese N."/>
        </authorList>
    </citation>
    <scope>NUCLEOTIDE SEQUENCE [LARGE SCALE GENOMIC DNA]</scope>
    <source>
        <strain evidence="2">CGMCC 1.12284</strain>
    </source>
</reference>
<proteinExistence type="predicted"/>